<organism evidence="2">
    <name type="scientific">Tanacetum cinerariifolium</name>
    <name type="common">Dalmatian daisy</name>
    <name type="synonym">Chrysanthemum cinerariifolium</name>
    <dbReference type="NCBI Taxonomy" id="118510"/>
    <lineage>
        <taxon>Eukaryota</taxon>
        <taxon>Viridiplantae</taxon>
        <taxon>Streptophyta</taxon>
        <taxon>Embryophyta</taxon>
        <taxon>Tracheophyta</taxon>
        <taxon>Spermatophyta</taxon>
        <taxon>Magnoliopsida</taxon>
        <taxon>eudicotyledons</taxon>
        <taxon>Gunneridae</taxon>
        <taxon>Pentapetalae</taxon>
        <taxon>asterids</taxon>
        <taxon>campanulids</taxon>
        <taxon>Asterales</taxon>
        <taxon>Asteraceae</taxon>
        <taxon>Asteroideae</taxon>
        <taxon>Anthemideae</taxon>
        <taxon>Anthemidinae</taxon>
        <taxon>Tanacetum</taxon>
    </lineage>
</organism>
<dbReference type="AlphaFoldDB" id="A0A699UCK8"/>
<evidence type="ECO:0000256" key="1">
    <source>
        <dbReference type="SAM" id="MobiDB-lite"/>
    </source>
</evidence>
<comment type="caution">
    <text evidence="2">The sequence shown here is derived from an EMBL/GenBank/DDBJ whole genome shotgun (WGS) entry which is preliminary data.</text>
</comment>
<name>A0A699UCK8_TANCI</name>
<protein>
    <submittedName>
        <fullName evidence="2">Uncharacterized protein</fullName>
    </submittedName>
</protein>
<gene>
    <name evidence="2" type="ORF">Tci_892691</name>
</gene>
<sequence>TVRNVMSDFSRLKKLVSGLSDRFDKYERSKVFDSKGNFPLPLGSQVREPPAEPSARPVPASYPDDSYVVTRDATIAAAAVATSDIDDDDDYTAPMYS</sequence>
<feature type="non-terminal residue" evidence="2">
    <location>
        <position position="1"/>
    </location>
</feature>
<feature type="region of interest" description="Disordered" evidence="1">
    <location>
        <begin position="37"/>
        <end position="63"/>
    </location>
</feature>
<reference evidence="2" key="1">
    <citation type="journal article" date="2019" name="Sci. Rep.">
        <title>Draft genome of Tanacetum cinerariifolium, the natural source of mosquito coil.</title>
        <authorList>
            <person name="Yamashiro T."/>
            <person name="Shiraishi A."/>
            <person name="Satake H."/>
            <person name="Nakayama K."/>
        </authorList>
    </citation>
    <scope>NUCLEOTIDE SEQUENCE</scope>
</reference>
<accession>A0A699UCK8</accession>
<evidence type="ECO:0000313" key="2">
    <source>
        <dbReference type="EMBL" id="GFD20722.1"/>
    </source>
</evidence>
<proteinExistence type="predicted"/>
<dbReference type="EMBL" id="BKCJ011324317">
    <property type="protein sequence ID" value="GFD20722.1"/>
    <property type="molecule type" value="Genomic_DNA"/>
</dbReference>